<dbReference type="Proteomes" id="UP000887116">
    <property type="component" value="Unassembled WGS sequence"/>
</dbReference>
<gene>
    <name evidence="1" type="ORF">TNCT_642461</name>
</gene>
<dbReference type="EMBL" id="BMAO01016106">
    <property type="protein sequence ID" value="GFR06276.1"/>
    <property type="molecule type" value="Genomic_DNA"/>
</dbReference>
<organism evidence="1 2">
    <name type="scientific">Trichonephila clavata</name>
    <name type="common">Joro spider</name>
    <name type="synonym">Nephila clavata</name>
    <dbReference type="NCBI Taxonomy" id="2740835"/>
    <lineage>
        <taxon>Eukaryota</taxon>
        <taxon>Metazoa</taxon>
        <taxon>Ecdysozoa</taxon>
        <taxon>Arthropoda</taxon>
        <taxon>Chelicerata</taxon>
        <taxon>Arachnida</taxon>
        <taxon>Araneae</taxon>
        <taxon>Araneomorphae</taxon>
        <taxon>Entelegynae</taxon>
        <taxon>Araneoidea</taxon>
        <taxon>Nephilidae</taxon>
        <taxon>Trichonephila</taxon>
    </lineage>
</organism>
<protein>
    <submittedName>
        <fullName evidence="1">Uncharacterized protein</fullName>
    </submittedName>
</protein>
<name>A0A8X6JH33_TRICU</name>
<comment type="caution">
    <text evidence="1">The sequence shown here is derived from an EMBL/GenBank/DDBJ whole genome shotgun (WGS) entry which is preliminary data.</text>
</comment>
<sequence>MMRAGRKGGVRGKVTERNAPLSKKKWAFTIKQKTKMLLVKTKPPTAIQMLSRPPMMLKYGMKLFQLCLEMSLTEDQSILCGKEKELFSDFKKRALTKSF</sequence>
<proteinExistence type="predicted"/>
<keyword evidence="2" id="KW-1185">Reference proteome</keyword>
<evidence type="ECO:0000313" key="2">
    <source>
        <dbReference type="Proteomes" id="UP000887116"/>
    </source>
</evidence>
<dbReference type="AlphaFoldDB" id="A0A8X6JH33"/>
<accession>A0A8X6JH33</accession>
<reference evidence="1" key="1">
    <citation type="submission" date="2020-07" db="EMBL/GenBank/DDBJ databases">
        <title>Multicomponent nature underlies the extraordinary mechanical properties of spider dragline silk.</title>
        <authorList>
            <person name="Kono N."/>
            <person name="Nakamura H."/>
            <person name="Mori M."/>
            <person name="Yoshida Y."/>
            <person name="Ohtoshi R."/>
            <person name="Malay A.D."/>
            <person name="Moran D.A.P."/>
            <person name="Tomita M."/>
            <person name="Numata K."/>
            <person name="Arakawa K."/>
        </authorList>
    </citation>
    <scope>NUCLEOTIDE SEQUENCE</scope>
</reference>
<evidence type="ECO:0000313" key="1">
    <source>
        <dbReference type="EMBL" id="GFR06276.1"/>
    </source>
</evidence>